<comment type="subunit">
    <text evidence="12">Tetramer of two alpha and two beta subunits.</text>
</comment>
<keyword evidence="4 12" id="KW-0963">Cytoplasm</keyword>
<feature type="domain" description="B5" evidence="13">
    <location>
        <begin position="296"/>
        <end position="384"/>
    </location>
</feature>
<dbReference type="InterPro" id="IPR005146">
    <property type="entry name" value="B3/B4_tRNA-bd"/>
</dbReference>
<keyword evidence="11 12" id="KW-0030">Aminoacyl-tRNA synthetase</keyword>
<feature type="binding site" evidence="12">
    <location>
        <position position="372"/>
    </location>
    <ligand>
        <name>Mg(2+)</name>
        <dbReference type="ChEBI" id="CHEBI:18420"/>
        <note>shared with alpha subunit</note>
    </ligand>
</feature>
<dbReference type="Proteomes" id="UP000546257">
    <property type="component" value="Unassembled WGS sequence"/>
</dbReference>
<evidence type="ECO:0000256" key="5">
    <source>
        <dbReference type="ARBA" id="ARBA00022598"/>
    </source>
</evidence>
<keyword evidence="7 12" id="KW-0547">Nucleotide-binding</keyword>
<organism evidence="14 15">
    <name type="scientific">Halobellus ruber</name>
    <dbReference type="NCBI Taxonomy" id="2761102"/>
    <lineage>
        <taxon>Archaea</taxon>
        <taxon>Methanobacteriati</taxon>
        <taxon>Methanobacteriota</taxon>
        <taxon>Stenosarchaea group</taxon>
        <taxon>Halobacteria</taxon>
        <taxon>Halobacteriales</taxon>
        <taxon>Haloferacaceae</taxon>
        <taxon>Halobellus</taxon>
    </lineage>
</organism>
<dbReference type="GO" id="GO:0005524">
    <property type="term" value="F:ATP binding"/>
    <property type="evidence" value="ECO:0007669"/>
    <property type="project" value="UniProtKB-UniRule"/>
</dbReference>
<dbReference type="PANTHER" id="PTHR10947:SF0">
    <property type="entry name" value="PHENYLALANINE--TRNA LIGASE BETA SUBUNIT"/>
    <property type="match status" value="1"/>
</dbReference>
<accession>A0A7J9SM95</accession>
<dbReference type="PROSITE" id="PS51483">
    <property type="entry name" value="B5"/>
    <property type="match status" value="1"/>
</dbReference>
<dbReference type="SMART" id="SM00873">
    <property type="entry name" value="B3_4"/>
    <property type="match status" value="1"/>
</dbReference>
<comment type="subcellular location">
    <subcellularLocation>
        <location evidence="2 12">Cytoplasm</location>
    </subcellularLocation>
</comment>
<evidence type="ECO:0000256" key="1">
    <source>
        <dbReference type="ARBA" id="ARBA00001946"/>
    </source>
</evidence>
<dbReference type="PANTHER" id="PTHR10947">
    <property type="entry name" value="PHENYLALANYL-TRNA SYNTHETASE BETA CHAIN AND LEUCINE-RICH REPEAT-CONTAINING PROTEIN 47"/>
    <property type="match status" value="1"/>
</dbReference>
<dbReference type="InterPro" id="IPR020825">
    <property type="entry name" value="Phe-tRNA_synthase-like_B3/B4"/>
</dbReference>
<keyword evidence="5 12" id="KW-0436">Ligase</keyword>
<dbReference type="InterPro" id="IPR004531">
    <property type="entry name" value="Phe-tRNA-synth_IIc_bsu_arc_euk"/>
</dbReference>
<keyword evidence="8 12" id="KW-0067">ATP-binding</keyword>
<dbReference type="InterPro" id="IPR041616">
    <property type="entry name" value="PheRS_beta_core"/>
</dbReference>
<dbReference type="InterPro" id="IPR045060">
    <property type="entry name" value="Phe-tRNA-ligase_IIc_bsu"/>
</dbReference>
<evidence type="ECO:0000259" key="13">
    <source>
        <dbReference type="PROSITE" id="PS51483"/>
    </source>
</evidence>
<comment type="catalytic activity">
    <reaction evidence="12">
        <text>tRNA(Phe) + L-phenylalanine + ATP = L-phenylalanyl-tRNA(Phe) + AMP + diphosphate + H(+)</text>
        <dbReference type="Rhea" id="RHEA:19413"/>
        <dbReference type="Rhea" id="RHEA-COMP:9668"/>
        <dbReference type="Rhea" id="RHEA-COMP:9699"/>
        <dbReference type="ChEBI" id="CHEBI:15378"/>
        <dbReference type="ChEBI" id="CHEBI:30616"/>
        <dbReference type="ChEBI" id="CHEBI:33019"/>
        <dbReference type="ChEBI" id="CHEBI:58095"/>
        <dbReference type="ChEBI" id="CHEBI:78442"/>
        <dbReference type="ChEBI" id="CHEBI:78531"/>
        <dbReference type="ChEBI" id="CHEBI:456215"/>
        <dbReference type="EC" id="6.1.1.20"/>
    </reaction>
</comment>
<dbReference type="GO" id="GO:0006432">
    <property type="term" value="P:phenylalanyl-tRNA aminoacylation"/>
    <property type="evidence" value="ECO:0007669"/>
    <property type="project" value="UniProtKB-UniRule"/>
</dbReference>
<dbReference type="InterPro" id="IPR045864">
    <property type="entry name" value="aa-tRNA-synth_II/BPL/LPL"/>
</dbReference>
<dbReference type="Pfam" id="PF17759">
    <property type="entry name" value="tRNA_synthFbeta"/>
    <property type="match status" value="1"/>
</dbReference>
<keyword evidence="10 12" id="KW-0648">Protein biosynthesis</keyword>
<dbReference type="GO" id="GO:0004826">
    <property type="term" value="F:phenylalanine-tRNA ligase activity"/>
    <property type="evidence" value="ECO:0007669"/>
    <property type="project" value="UniProtKB-UniRule"/>
</dbReference>
<name>A0A7J9SM95_9EURY</name>
<comment type="caution">
    <text evidence="14">The sequence shown here is derived from an EMBL/GenBank/DDBJ whole genome shotgun (WGS) entry which is preliminary data.</text>
</comment>
<evidence type="ECO:0000256" key="12">
    <source>
        <dbReference type="HAMAP-Rule" id="MF_00284"/>
    </source>
</evidence>
<dbReference type="InterPro" id="IPR022918">
    <property type="entry name" value="Phe_tRNA_ligase_beta2_arc"/>
</dbReference>
<evidence type="ECO:0000256" key="4">
    <source>
        <dbReference type="ARBA" id="ARBA00022490"/>
    </source>
</evidence>
<keyword evidence="9 12" id="KW-0460">Magnesium</keyword>
<evidence type="ECO:0000256" key="11">
    <source>
        <dbReference type="ARBA" id="ARBA00023146"/>
    </source>
</evidence>
<proteinExistence type="inferred from homology"/>
<dbReference type="CDD" id="cd00769">
    <property type="entry name" value="PheRS_beta_core"/>
    <property type="match status" value="1"/>
</dbReference>
<dbReference type="NCBIfam" id="TIGR00471">
    <property type="entry name" value="pheT_arch"/>
    <property type="match status" value="1"/>
</dbReference>
<dbReference type="SUPFAM" id="SSF46955">
    <property type="entry name" value="Putative DNA-binding domain"/>
    <property type="match status" value="2"/>
</dbReference>
<evidence type="ECO:0000256" key="7">
    <source>
        <dbReference type="ARBA" id="ARBA00022741"/>
    </source>
</evidence>
<sequence>MPVVDIDPDELRELTGHDEKSDEDLKDDLFGLGLEFEGETDEGLLQFEFGPDRLDRLSVEGVARSLRYQYGDDRGVDVPDTNDPDFTFVVDGDVPDARPYVTGAVVRGLDLDEAALESVIQLQEKLHATMGRKRAKGAIGIHDLVAIKGDTLGEAPNASEDSGGNSITYTGIAPGGDTFVPLDSDRELTPAEVLEEHSTGRTYADLVADYDRYPAIYDELGLFSFPPVINGRRTEVSTDSRELLIELTGTDQWTIDRMCAIICYALSARGATIEDVEVEYEGGSDAGGRTLRRPDFEVRSKSVTHDRIETMLGVDLTEREVVDLFERSGLDAAVADDAESDDADGPADATTYEVSIPPYRVDVLHPLDLVDDVGRAYGFDELDPRYPDVGTVGGRHERSRLEAATRDVLTGLGFEDLLNFHMISEPEVYDRMGVESGTDVLGGGDPVGITEPYSEDYTILRPWALPSLVMVLENNTHRAYPQDLAEVGLVAERDDDVNTRVAESRHVAAVLARTDATYEDAKARLQAVCRSFGVELETPPTAHPSFIDGRAASVVIDGDDVGVVGEIHPAVLVEHDLELPVAGFEFALEALGGE</sequence>
<protein>
    <recommendedName>
        <fullName evidence="12">Phenylalanine--tRNA ligase beta subunit</fullName>
        <ecNumber evidence="12">6.1.1.20</ecNumber>
    </recommendedName>
    <alternativeName>
        <fullName evidence="12">Phenylalanyl-tRNA synthetase beta subunit</fullName>
        <shortName evidence="12">PheRS</shortName>
    </alternativeName>
</protein>
<dbReference type="SUPFAM" id="SSF55681">
    <property type="entry name" value="Class II aaRS and biotin synthetases"/>
    <property type="match status" value="1"/>
</dbReference>
<comment type="cofactor">
    <cofactor evidence="1 12">
        <name>Mg(2+)</name>
        <dbReference type="ChEBI" id="CHEBI:18420"/>
    </cofactor>
</comment>
<evidence type="ECO:0000256" key="8">
    <source>
        <dbReference type="ARBA" id="ARBA00022840"/>
    </source>
</evidence>
<evidence type="ECO:0000256" key="10">
    <source>
        <dbReference type="ARBA" id="ARBA00022917"/>
    </source>
</evidence>
<dbReference type="HAMAP" id="MF_00284">
    <property type="entry name" value="Phe_tRNA_synth_beta2"/>
    <property type="match status" value="1"/>
</dbReference>
<dbReference type="SMART" id="SM00874">
    <property type="entry name" value="B5"/>
    <property type="match status" value="1"/>
</dbReference>
<dbReference type="Pfam" id="PF03484">
    <property type="entry name" value="B5"/>
    <property type="match status" value="1"/>
</dbReference>
<dbReference type="Gene3D" id="3.50.40.10">
    <property type="entry name" value="Phenylalanyl-trna Synthetase, Chain B, domain 3"/>
    <property type="match status" value="1"/>
</dbReference>
<dbReference type="FunFam" id="3.50.40.10:FF:000003">
    <property type="entry name" value="Phenylalanine--tRNA ligase beta subunit"/>
    <property type="match status" value="1"/>
</dbReference>
<dbReference type="EC" id="6.1.1.20" evidence="12"/>
<dbReference type="EMBL" id="JACKXD010000005">
    <property type="protein sequence ID" value="MBB6647229.1"/>
    <property type="molecule type" value="Genomic_DNA"/>
</dbReference>
<feature type="binding site" evidence="12">
    <location>
        <position position="362"/>
    </location>
    <ligand>
        <name>Mg(2+)</name>
        <dbReference type="ChEBI" id="CHEBI:18420"/>
        <note>shared with alpha subunit</note>
    </ligand>
</feature>
<feature type="binding site" evidence="12">
    <location>
        <position position="371"/>
    </location>
    <ligand>
        <name>Mg(2+)</name>
        <dbReference type="ChEBI" id="CHEBI:18420"/>
        <note>shared with alpha subunit</note>
    </ligand>
</feature>
<dbReference type="RefSeq" id="WP_185193611.1">
    <property type="nucleotide sequence ID" value="NZ_JACKXD010000005.1"/>
</dbReference>
<dbReference type="GO" id="GO:0009328">
    <property type="term" value="C:phenylalanine-tRNA ligase complex"/>
    <property type="evidence" value="ECO:0007669"/>
    <property type="project" value="TreeGrafter"/>
</dbReference>
<dbReference type="Gene3D" id="3.30.56.10">
    <property type="match status" value="2"/>
</dbReference>
<dbReference type="GO" id="GO:0003723">
    <property type="term" value="F:RNA binding"/>
    <property type="evidence" value="ECO:0007669"/>
    <property type="project" value="InterPro"/>
</dbReference>
<dbReference type="Gene3D" id="3.30.930.10">
    <property type="entry name" value="Bira Bifunctional Protein, Domain 2"/>
    <property type="match status" value="1"/>
</dbReference>
<evidence type="ECO:0000256" key="9">
    <source>
        <dbReference type="ARBA" id="ARBA00022842"/>
    </source>
</evidence>
<comment type="similarity">
    <text evidence="3 12">Belongs to the phenylalanyl-tRNA synthetase beta subunit family. Type 2 subfamily.</text>
</comment>
<dbReference type="AlphaFoldDB" id="A0A7J9SM95"/>
<evidence type="ECO:0000256" key="6">
    <source>
        <dbReference type="ARBA" id="ARBA00022723"/>
    </source>
</evidence>
<dbReference type="InterPro" id="IPR009061">
    <property type="entry name" value="DNA-bd_dom_put_sf"/>
</dbReference>
<reference evidence="14 15" key="1">
    <citation type="submission" date="2020-08" db="EMBL/GenBank/DDBJ databases">
        <authorList>
            <person name="Seo M.-J."/>
        </authorList>
    </citation>
    <scope>NUCLEOTIDE SEQUENCE [LARGE SCALE GENOMIC DNA]</scope>
    <source>
        <strain evidence="14 15">MBLA0160</strain>
    </source>
</reference>
<keyword evidence="15" id="KW-1185">Reference proteome</keyword>
<dbReference type="InterPro" id="IPR005147">
    <property type="entry name" value="tRNA_synthase_B5-dom"/>
</dbReference>
<feature type="binding site" evidence="12">
    <location>
        <position position="368"/>
    </location>
    <ligand>
        <name>Mg(2+)</name>
        <dbReference type="ChEBI" id="CHEBI:18420"/>
        <note>shared with alpha subunit</note>
    </ligand>
</feature>
<evidence type="ECO:0000256" key="3">
    <source>
        <dbReference type="ARBA" id="ARBA00007438"/>
    </source>
</evidence>
<keyword evidence="6 12" id="KW-0479">Metal-binding</keyword>
<dbReference type="GO" id="GO:0000287">
    <property type="term" value="F:magnesium ion binding"/>
    <property type="evidence" value="ECO:0007669"/>
    <property type="project" value="InterPro"/>
</dbReference>
<evidence type="ECO:0000313" key="15">
    <source>
        <dbReference type="Proteomes" id="UP000546257"/>
    </source>
</evidence>
<evidence type="ECO:0000256" key="2">
    <source>
        <dbReference type="ARBA" id="ARBA00004496"/>
    </source>
</evidence>
<evidence type="ECO:0000313" key="14">
    <source>
        <dbReference type="EMBL" id="MBB6647229.1"/>
    </source>
</evidence>
<gene>
    <name evidence="12" type="primary">pheT</name>
    <name evidence="14" type="ORF">H5V44_13210</name>
</gene>